<evidence type="ECO:0000256" key="8">
    <source>
        <dbReference type="SAM" id="MobiDB-lite"/>
    </source>
</evidence>
<dbReference type="InterPro" id="IPR018933">
    <property type="entry name" value="Netrin_module_non-TIMP"/>
</dbReference>
<organism evidence="12 13">
    <name type="scientific">Monopterus albus</name>
    <name type="common">Swamp eel</name>
    <dbReference type="NCBI Taxonomy" id="43700"/>
    <lineage>
        <taxon>Eukaryota</taxon>
        <taxon>Metazoa</taxon>
        <taxon>Chordata</taxon>
        <taxon>Craniata</taxon>
        <taxon>Vertebrata</taxon>
        <taxon>Euteleostomi</taxon>
        <taxon>Actinopterygii</taxon>
        <taxon>Neopterygii</taxon>
        <taxon>Teleostei</taxon>
        <taxon>Neoteleostei</taxon>
        <taxon>Acanthomorphata</taxon>
        <taxon>Anabantaria</taxon>
        <taxon>Synbranchiformes</taxon>
        <taxon>Synbranchidae</taxon>
        <taxon>Monopterus</taxon>
    </lineage>
</organism>
<dbReference type="PROSITE" id="PS01180">
    <property type="entry name" value="CUB"/>
    <property type="match status" value="2"/>
</dbReference>
<evidence type="ECO:0000259" key="10">
    <source>
        <dbReference type="PROSITE" id="PS01180"/>
    </source>
</evidence>
<accession>A0A3Q3QX82</accession>
<evidence type="ECO:0008006" key="14">
    <source>
        <dbReference type="Google" id="ProtNLM"/>
    </source>
</evidence>
<dbReference type="InterPro" id="IPR035814">
    <property type="entry name" value="NTR_PCOLCE"/>
</dbReference>
<dbReference type="PROSITE" id="PS50189">
    <property type="entry name" value="NTR"/>
    <property type="match status" value="1"/>
</dbReference>
<feature type="domain" description="NTR" evidence="11">
    <location>
        <begin position="333"/>
        <end position="452"/>
    </location>
</feature>
<evidence type="ECO:0000256" key="1">
    <source>
        <dbReference type="ARBA" id="ARBA00004613"/>
    </source>
</evidence>
<dbReference type="SMART" id="SM00042">
    <property type="entry name" value="CUB"/>
    <property type="match status" value="2"/>
</dbReference>
<evidence type="ECO:0000256" key="4">
    <source>
        <dbReference type="ARBA" id="ARBA00022737"/>
    </source>
</evidence>
<dbReference type="FunFam" id="2.60.120.290:FF:000005">
    <property type="entry name" value="Procollagen C-endopeptidase enhancer 1"/>
    <property type="match status" value="2"/>
</dbReference>
<comment type="subcellular location">
    <subcellularLocation>
        <location evidence="1">Secreted</location>
    </subcellularLocation>
</comment>
<keyword evidence="5 7" id="KW-1015">Disulfide bond</keyword>
<dbReference type="InterPro" id="IPR008993">
    <property type="entry name" value="TIMP-like_OB-fold"/>
</dbReference>
<sequence>MMHADCIWGFYLFLSLSLRWTRAQETNYTRPVFHCGGDLVAEAGFVGSEGFPSFYKPNSRCTWRITVPEGNVVTLSFRIFDLEADSQCQYDYLDIYNGHSNLVQKLGHFCGTFRPGALISTTNTMMLEMVSDAETQSRGFVAYFSGVKPYVNDQQFCGGKITKAQGEIKTPNWPDKKYPPGTSCSWLITVEPDMVIHVRFDKFVLEADTYCRFDYVAFFNGGEKDDSRLIGRYCGDQAPEPIITSGNTLLVQFVSDLSVTSDGFLAHYTSIPHGSQPPAPTTRYVSPPPPEPTKRPTPNKPVRGRGQDTTGQDRRVVVTRPDGKRPVPQNPLCARACKREGNFKSSFCASEFVITGTVTSLAPGPRGTLIVNTSIINSYKTGRLTTTQDEHIVSVKLISKCKRCPVFRRGESYIIMGQVDEDGRAIVEPGAFIASYKPPQHKLLMNISKQPC</sequence>
<keyword evidence="3 9" id="KW-0732">Signal</keyword>
<dbReference type="SUPFAM" id="SSF50242">
    <property type="entry name" value="TIMP-like"/>
    <property type="match status" value="1"/>
</dbReference>
<reference evidence="12" key="2">
    <citation type="submission" date="2025-09" db="UniProtKB">
        <authorList>
            <consortium name="Ensembl"/>
        </authorList>
    </citation>
    <scope>IDENTIFICATION</scope>
</reference>
<proteinExistence type="predicted"/>
<evidence type="ECO:0000256" key="2">
    <source>
        <dbReference type="ARBA" id="ARBA00022525"/>
    </source>
</evidence>
<evidence type="ECO:0000256" key="9">
    <source>
        <dbReference type="SAM" id="SignalP"/>
    </source>
</evidence>
<dbReference type="Gene3D" id="2.60.120.290">
    <property type="entry name" value="Spermadhesin, CUB domain"/>
    <property type="match status" value="2"/>
</dbReference>
<dbReference type="InterPro" id="IPR001134">
    <property type="entry name" value="Netrin_domain"/>
</dbReference>
<dbReference type="SMART" id="SM00643">
    <property type="entry name" value="C345C"/>
    <property type="match status" value="1"/>
</dbReference>
<dbReference type="CDD" id="cd00041">
    <property type="entry name" value="CUB"/>
    <property type="match status" value="2"/>
</dbReference>
<keyword evidence="13" id="KW-1185">Reference proteome</keyword>
<dbReference type="GO" id="GO:0006508">
    <property type="term" value="P:proteolysis"/>
    <property type="evidence" value="ECO:0007669"/>
    <property type="project" value="TreeGrafter"/>
</dbReference>
<feature type="compositionally biased region" description="Pro residues" evidence="8">
    <location>
        <begin position="275"/>
        <end position="291"/>
    </location>
</feature>
<dbReference type="AlphaFoldDB" id="A0A3Q3QX82"/>
<evidence type="ECO:0000256" key="3">
    <source>
        <dbReference type="ARBA" id="ARBA00022729"/>
    </source>
</evidence>
<dbReference type="PANTHER" id="PTHR24251:SF48">
    <property type="entry name" value="PROCOLLAGEN C-ENDOPEPTIDASE ENHANCER A"/>
    <property type="match status" value="1"/>
</dbReference>
<dbReference type="GO" id="GO:0005518">
    <property type="term" value="F:collagen binding"/>
    <property type="evidence" value="ECO:0007669"/>
    <property type="project" value="TreeGrafter"/>
</dbReference>
<feature type="domain" description="CUB" evidence="10">
    <location>
        <begin position="35"/>
        <end position="147"/>
    </location>
</feature>
<evidence type="ECO:0000313" key="13">
    <source>
        <dbReference type="Proteomes" id="UP000261600"/>
    </source>
</evidence>
<dbReference type="CTD" id="563867"/>
<keyword evidence="2" id="KW-0964">Secreted</keyword>
<dbReference type="SUPFAM" id="SSF49854">
    <property type="entry name" value="Spermadhesin, CUB domain"/>
    <property type="match status" value="2"/>
</dbReference>
<dbReference type="RefSeq" id="XP_020456196.1">
    <property type="nucleotide sequence ID" value="XM_020600540.1"/>
</dbReference>
<dbReference type="PANTHER" id="PTHR24251">
    <property type="entry name" value="OVOCHYMASE-RELATED"/>
    <property type="match status" value="1"/>
</dbReference>
<dbReference type="Pfam" id="PF01759">
    <property type="entry name" value="NTR"/>
    <property type="match status" value="1"/>
</dbReference>
<dbReference type="GO" id="GO:0016504">
    <property type="term" value="F:peptidase activator activity"/>
    <property type="evidence" value="ECO:0007669"/>
    <property type="project" value="TreeGrafter"/>
</dbReference>
<evidence type="ECO:0000313" key="12">
    <source>
        <dbReference type="Ensembl" id="ENSMALP00000022016.1"/>
    </source>
</evidence>
<evidence type="ECO:0000256" key="5">
    <source>
        <dbReference type="ARBA" id="ARBA00023157"/>
    </source>
</evidence>
<dbReference type="Ensembl" id="ENSMALT00000022440.1">
    <property type="protein sequence ID" value="ENSMALP00000022016.1"/>
    <property type="gene ID" value="ENSMALG00000015390.1"/>
</dbReference>
<dbReference type="Gene3D" id="2.40.50.120">
    <property type="match status" value="1"/>
</dbReference>
<dbReference type="GO" id="GO:0005615">
    <property type="term" value="C:extracellular space"/>
    <property type="evidence" value="ECO:0007669"/>
    <property type="project" value="TreeGrafter"/>
</dbReference>
<name>A0A3Q3QX82_MONAL</name>
<feature type="region of interest" description="Disordered" evidence="8">
    <location>
        <begin position="270"/>
        <end position="314"/>
    </location>
</feature>
<dbReference type="Proteomes" id="UP000261600">
    <property type="component" value="Unplaced"/>
</dbReference>
<feature type="signal peptide" evidence="9">
    <location>
        <begin position="1"/>
        <end position="23"/>
    </location>
</feature>
<feature type="disulfide bond" evidence="7">
    <location>
        <begin position="157"/>
        <end position="184"/>
    </location>
</feature>
<comment type="caution">
    <text evidence="7">Lacks conserved residue(s) required for the propagation of feature annotation.</text>
</comment>
<protein>
    <recommendedName>
        <fullName evidence="14">Procollagen C-endopeptidase enhancer a</fullName>
    </recommendedName>
</protein>
<dbReference type="Pfam" id="PF00431">
    <property type="entry name" value="CUB"/>
    <property type="match status" value="2"/>
</dbReference>
<dbReference type="InterPro" id="IPR000859">
    <property type="entry name" value="CUB_dom"/>
</dbReference>
<evidence type="ECO:0000259" key="11">
    <source>
        <dbReference type="PROSITE" id="PS50189"/>
    </source>
</evidence>
<feature type="domain" description="CUB" evidence="10">
    <location>
        <begin position="157"/>
        <end position="271"/>
    </location>
</feature>
<feature type="chain" id="PRO_5018566490" description="Procollagen C-endopeptidase enhancer a" evidence="9">
    <location>
        <begin position="24"/>
        <end position="452"/>
    </location>
</feature>
<dbReference type="InterPro" id="IPR035914">
    <property type="entry name" value="Sperma_CUB_dom_sf"/>
</dbReference>
<dbReference type="CDD" id="cd03576">
    <property type="entry name" value="NTR_PCOLCE"/>
    <property type="match status" value="1"/>
</dbReference>
<keyword evidence="6" id="KW-0325">Glycoprotein</keyword>
<reference evidence="12" key="1">
    <citation type="submission" date="2025-08" db="UniProtKB">
        <authorList>
            <consortium name="Ensembl"/>
        </authorList>
    </citation>
    <scope>IDENTIFICATION</scope>
</reference>
<dbReference type="GeneID" id="109960437"/>
<evidence type="ECO:0000256" key="7">
    <source>
        <dbReference type="PROSITE-ProRule" id="PRU00059"/>
    </source>
</evidence>
<keyword evidence="4" id="KW-0677">Repeat</keyword>
<evidence type="ECO:0000256" key="6">
    <source>
        <dbReference type="ARBA" id="ARBA00023180"/>
    </source>
</evidence>